<name>A0ACB7XZ42_9ERIC</name>
<comment type="caution">
    <text evidence="1">The sequence shown here is derived from an EMBL/GenBank/DDBJ whole genome shotgun (WGS) entry which is preliminary data.</text>
</comment>
<gene>
    <name evidence="1" type="ORF">Vadar_011420</name>
</gene>
<organism evidence="1 2">
    <name type="scientific">Vaccinium darrowii</name>
    <dbReference type="NCBI Taxonomy" id="229202"/>
    <lineage>
        <taxon>Eukaryota</taxon>
        <taxon>Viridiplantae</taxon>
        <taxon>Streptophyta</taxon>
        <taxon>Embryophyta</taxon>
        <taxon>Tracheophyta</taxon>
        <taxon>Spermatophyta</taxon>
        <taxon>Magnoliopsida</taxon>
        <taxon>eudicotyledons</taxon>
        <taxon>Gunneridae</taxon>
        <taxon>Pentapetalae</taxon>
        <taxon>asterids</taxon>
        <taxon>Ericales</taxon>
        <taxon>Ericaceae</taxon>
        <taxon>Vaccinioideae</taxon>
        <taxon>Vaccinieae</taxon>
        <taxon>Vaccinium</taxon>
    </lineage>
</organism>
<evidence type="ECO:0000313" key="1">
    <source>
        <dbReference type="EMBL" id="KAH7846224.1"/>
    </source>
</evidence>
<sequence>MRDNVVGELQQLQTDDETKHRMLDILKRFHSEEEEVDSMDEDDDSTLSDETMEKILSGDEIGFDDLSAEEKKRFRRAVASGELSKLIEPWEPWWLKPSARKISLSREGTRLVEPLSDEEESVTSPQHGPESDPAHDIPPGPETPLPSINKLSATEPSPLLAVHLLDIIYAYSLLFHPSTLQWGLAIRSRRISYGDGELKPEKQRKSKRGEIRSKLKLAERKIYFLMCWVREQPGEVWSSMAAVANAEKGSAMEFAGSRGGTLRMQNQVEARGKALIEELE</sequence>
<reference evidence="1 2" key="1">
    <citation type="journal article" date="2021" name="Hortic Res">
        <title>High-quality reference genome and annotation aids understanding of berry development for evergreen blueberry (Vaccinium darrowii).</title>
        <authorList>
            <person name="Yu J."/>
            <person name="Hulse-Kemp A.M."/>
            <person name="Babiker E."/>
            <person name="Staton M."/>
        </authorList>
    </citation>
    <scope>NUCLEOTIDE SEQUENCE [LARGE SCALE GENOMIC DNA]</scope>
    <source>
        <strain evidence="2">cv. NJ 8807/NJ 8810</strain>
        <tissue evidence="1">Young leaf</tissue>
    </source>
</reference>
<keyword evidence="2" id="KW-1185">Reference proteome</keyword>
<dbReference type="EMBL" id="CM037155">
    <property type="protein sequence ID" value="KAH7846224.1"/>
    <property type="molecule type" value="Genomic_DNA"/>
</dbReference>
<proteinExistence type="predicted"/>
<dbReference type="Proteomes" id="UP000828048">
    <property type="component" value="Chromosome 5"/>
</dbReference>
<protein>
    <submittedName>
        <fullName evidence="1">Uncharacterized protein</fullName>
    </submittedName>
</protein>
<accession>A0ACB7XZ42</accession>
<evidence type="ECO:0000313" key="2">
    <source>
        <dbReference type="Proteomes" id="UP000828048"/>
    </source>
</evidence>